<feature type="compositionally biased region" description="Pro residues" evidence="5">
    <location>
        <begin position="42"/>
        <end position="69"/>
    </location>
</feature>
<evidence type="ECO:0000259" key="7">
    <source>
        <dbReference type="PROSITE" id="PS51935"/>
    </source>
</evidence>
<evidence type="ECO:0000256" key="3">
    <source>
        <dbReference type="ARBA" id="ARBA00022801"/>
    </source>
</evidence>
<dbReference type="GO" id="GO:0006508">
    <property type="term" value="P:proteolysis"/>
    <property type="evidence" value="ECO:0007669"/>
    <property type="project" value="UniProtKB-KW"/>
</dbReference>
<evidence type="ECO:0000313" key="8">
    <source>
        <dbReference type="EMBL" id="GEL48804.1"/>
    </source>
</evidence>
<reference evidence="8 9" key="1">
    <citation type="submission" date="2019-07" db="EMBL/GenBank/DDBJ databases">
        <title>Whole genome shotgun sequence of Cellulomonas hominis NBRC 16055.</title>
        <authorList>
            <person name="Hosoyama A."/>
            <person name="Uohara A."/>
            <person name="Ohji S."/>
            <person name="Ichikawa N."/>
        </authorList>
    </citation>
    <scope>NUCLEOTIDE SEQUENCE [LARGE SCALE GENOMIC DNA]</scope>
    <source>
        <strain evidence="8 9">NBRC 16055</strain>
    </source>
</reference>
<dbReference type="Proteomes" id="UP000321723">
    <property type="component" value="Unassembled WGS sequence"/>
</dbReference>
<keyword evidence="6" id="KW-1133">Transmembrane helix</keyword>
<feature type="domain" description="NlpC/P60" evidence="7">
    <location>
        <begin position="431"/>
        <end position="558"/>
    </location>
</feature>
<protein>
    <recommendedName>
        <fullName evidence="7">NlpC/P60 domain-containing protein</fullName>
    </recommendedName>
</protein>
<dbReference type="Pfam" id="PF00877">
    <property type="entry name" value="NLPC_P60"/>
    <property type="match status" value="1"/>
</dbReference>
<dbReference type="SUPFAM" id="SSF54001">
    <property type="entry name" value="Cysteine proteinases"/>
    <property type="match status" value="1"/>
</dbReference>
<evidence type="ECO:0000256" key="6">
    <source>
        <dbReference type="SAM" id="Phobius"/>
    </source>
</evidence>
<comment type="caution">
    <text evidence="8">The sequence shown here is derived from an EMBL/GenBank/DDBJ whole genome shotgun (WGS) entry which is preliminary data.</text>
</comment>
<feature type="transmembrane region" description="Helical" evidence="6">
    <location>
        <begin position="192"/>
        <end position="213"/>
    </location>
</feature>
<evidence type="ECO:0000256" key="1">
    <source>
        <dbReference type="ARBA" id="ARBA00007074"/>
    </source>
</evidence>
<feature type="compositionally biased region" description="Basic and acidic residues" evidence="5">
    <location>
        <begin position="98"/>
        <end position="110"/>
    </location>
</feature>
<accession>A0A511FJQ5</accession>
<dbReference type="InterPro" id="IPR000064">
    <property type="entry name" value="NLP_P60_dom"/>
</dbReference>
<keyword evidence="9" id="KW-1185">Reference proteome</keyword>
<name>A0A511FJQ5_9CELL</name>
<keyword evidence="2" id="KW-0645">Protease</keyword>
<sequence>MSTPQQPPRRRRAAASPNAAATSSPRPRPARRTAAPSGTPAPGAPTPTPGSNPATPPPTPGAPSGPRTPGPARAGRPGSDRTARASSPAPPAPNEATAEPRQRRGRERTARATGAASSAAGLAGHSGLGKVAGAASTLADPNATATEKVTETAAAGAEAAVTAAVGAAASPIVGKVAGKVTGAALRDRRIQIAIGAAILMPLLAMAVAVLMVLSTVNQAGTLLATIAAAQDEEYAENDDYCYFPGVDDSLPILLLTSEQTANARTIVSTVASRSLGPQDAVIAIMTALTESGLRNVDYGDDVGPDSRGLFQQRDSWGPYEVRMDPAGATGLFLDALTSPGLTLYRTSTLVNASPSTRASLTPWLVAQSVQRSAFADGNNYQAKYSQAVAIVRAIMGDAAASVTDPWVAPTGAGGSMVTCADGGTGSTLPASEKAGAAITWGKTQLGKPYVWGATGPNSYDCSGFTMRAWESAGVPITRTSRSQYSWGASNGRLVPLAEAQPGDLLFWANNTSNPGSIYHVGIWMDANTVMHAPNPSTVVKIAPIFNRDKLMPYVVRPA</sequence>
<evidence type="ECO:0000256" key="5">
    <source>
        <dbReference type="SAM" id="MobiDB-lite"/>
    </source>
</evidence>
<dbReference type="PANTHER" id="PTHR47359:SF3">
    <property type="entry name" value="NLP_P60 DOMAIN-CONTAINING PROTEIN-RELATED"/>
    <property type="match status" value="1"/>
</dbReference>
<gene>
    <name evidence="8" type="ORF">CHO01_39200</name>
</gene>
<feature type="region of interest" description="Disordered" evidence="5">
    <location>
        <begin position="1"/>
        <end position="125"/>
    </location>
</feature>
<keyword evidence="6" id="KW-0472">Membrane</keyword>
<dbReference type="PANTHER" id="PTHR47359">
    <property type="entry name" value="PEPTIDOGLYCAN DL-ENDOPEPTIDASE CWLO"/>
    <property type="match status" value="1"/>
</dbReference>
<dbReference type="PROSITE" id="PS51935">
    <property type="entry name" value="NLPC_P60"/>
    <property type="match status" value="1"/>
</dbReference>
<dbReference type="AlphaFoldDB" id="A0A511FJQ5"/>
<dbReference type="EMBL" id="BJVQ01000112">
    <property type="protein sequence ID" value="GEL48804.1"/>
    <property type="molecule type" value="Genomic_DNA"/>
</dbReference>
<dbReference type="Gene3D" id="3.90.1720.10">
    <property type="entry name" value="endopeptidase domain like (from Nostoc punctiforme)"/>
    <property type="match status" value="1"/>
</dbReference>
<evidence type="ECO:0000256" key="2">
    <source>
        <dbReference type="ARBA" id="ARBA00022670"/>
    </source>
</evidence>
<evidence type="ECO:0000256" key="4">
    <source>
        <dbReference type="ARBA" id="ARBA00022807"/>
    </source>
</evidence>
<feature type="compositionally biased region" description="Low complexity" evidence="5">
    <location>
        <begin position="111"/>
        <end position="125"/>
    </location>
</feature>
<dbReference type="InterPro" id="IPR051794">
    <property type="entry name" value="PG_Endopeptidase_C40"/>
</dbReference>
<feature type="compositionally biased region" description="Low complexity" evidence="5">
    <location>
        <begin position="14"/>
        <end position="25"/>
    </location>
</feature>
<dbReference type="GO" id="GO:0008234">
    <property type="term" value="F:cysteine-type peptidase activity"/>
    <property type="evidence" value="ECO:0007669"/>
    <property type="project" value="UniProtKB-KW"/>
</dbReference>
<comment type="similarity">
    <text evidence="1">Belongs to the peptidase C40 family.</text>
</comment>
<dbReference type="InterPro" id="IPR038765">
    <property type="entry name" value="Papain-like_cys_pep_sf"/>
</dbReference>
<proteinExistence type="inferred from homology"/>
<organism evidence="8 9">
    <name type="scientific">Cellulomonas hominis</name>
    <dbReference type="NCBI Taxonomy" id="156981"/>
    <lineage>
        <taxon>Bacteria</taxon>
        <taxon>Bacillati</taxon>
        <taxon>Actinomycetota</taxon>
        <taxon>Actinomycetes</taxon>
        <taxon>Micrococcales</taxon>
        <taxon>Cellulomonadaceae</taxon>
        <taxon>Cellulomonas</taxon>
    </lineage>
</organism>
<keyword evidence="6" id="KW-0812">Transmembrane</keyword>
<feature type="compositionally biased region" description="Low complexity" evidence="5">
    <location>
        <begin position="32"/>
        <end position="41"/>
    </location>
</feature>
<evidence type="ECO:0000313" key="9">
    <source>
        <dbReference type="Proteomes" id="UP000321723"/>
    </source>
</evidence>
<keyword evidence="3" id="KW-0378">Hydrolase</keyword>
<keyword evidence="4" id="KW-0788">Thiol protease</keyword>